<dbReference type="InterPro" id="IPR000515">
    <property type="entry name" value="MetI-like"/>
</dbReference>
<dbReference type="Gene3D" id="1.10.3720.10">
    <property type="entry name" value="MetI-like"/>
    <property type="match status" value="1"/>
</dbReference>
<feature type="transmembrane region" description="Helical" evidence="7">
    <location>
        <begin position="7"/>
        <end position="30"/>
    </location>
</feature>
<proteinExistence type="inferred from homology"/>
<evidence type="ECO:0000313" key="9">
    <source>
        <dbReference type="EMBL" id="SMX25751.1"/>
    </source>
</evidence>
<evidence type="ECO:0000256" key="2">
    <source>
        <dbReference type="ARBA" id="ARBA00022448"/>
    </source>
</evidence>
<dbReference type="EMBL" id="FXXQ01000026">
    <property type="protein sequence ID" value="SMX25751.1"/>
    <property type="molecule type" value="Genomic_DNA"/>
</dbReference>
<keyword evidence="4 7" id="KW-0812">Transmembrane</keyword>
<dbReference type="Proteomes" id="UP000201838">
    <property type="component" value="Unassembled WGS sequence"/>
</dbReference>
<keyword evidence="5 7" id="KW-1133">Transmembrane helix</keyword>
<keyword evidence="3" id="KW-1003">Cell membrane</keyword>
<keyword evidence="6 7" id="KW-0472">Membrane</keyword>
<keyword evidence="2 7" id="KW-0813">Transport</keyword>
<dbReference type="AlphaFoldDB" id="A0A238J5X8"/>
<feature type="transmembrane region" description="Helical" evidence="7">
    <location>
        <begin position="65"/>
        <end position="91"/>
    </location>
</feature>
<feature type="domain" description="ABC transmembrane type-1" evidence="8">
    <location>
        <begin position="66"/>
        <end position="256"/>
    </location>
</feature>
<dbReference type="CDD" id="cd06261">
    <property type="entry name" value="TM_PBP2"/>
    <property type="match status" value="1"/>
</dbReference>
<dbReference type="Pfam" id="PF00528">
    <property type="entry name" value="BPD_transp_1"/>
    <property type="match status" value="1"/>
</dbReference>
<evidence type="ECO:0000256" key="4">
    <source>
        <dbReference type="ARBA" id="ARBA00022692"/>
    </source>
</evidence>
<gene>
    <name evidence="9" type="primary">lacG</name>
    <name evidence="9" type="ORF">BOA8489_03895</name>
</gene>
<dbReference type="InterPro" id="IPR035906">
    <property type="entry name" value="MetI-like_sf"/>
</dbReference>
<reference evidence="9 10" key="1">
    <citation type="submission" date="2017-05" db="EMBL/GenBank/DDBJ databases">
        <authorList>
            <person name="Song R."/>
            <person name="Chenine A.L."/>
            <person name="Ruprecht R.M."/>
        </authorList>
    </citation>
    <scope>NUCLEOTIDE SEQUENCE [LARGE SCALE GENOMIC DNA]</scope>
    <source>
        <strain evidence="9 10">CECT 8489</strain>
    </source>
</reference>
<evidence type="ECO:0000256" key="5">
    <source>
        <dbReference type="ARBA" id="ARBA00022989"/>
    </source>
</evidence>
<dbReference type="OrthoDB" id="9815445at2"/>
<feature type="transmembrane region" description="Helical" evidence="7">
    <location>
        <begin position="235"/>
        <end position="256"/>
    </location>
</feature>
<dbReference type="PANTHER" id="PTHR43744">
    <property type="entry name" value="ABC TRANSPORTER PERMEASE PROTEIN MG189-RELATED-RELATED"/>
    <property type="match status" value="1"/>
</dbReference>
<evidence type="ECO:0000313" key="10">
    <source>
        <dbReference type="Proteomes" id="UP000201838"/>
    </source>
</evidence>
<evidence type="ECO:0000256" key="7">
    <source>
        <dbReference type="RuleBase" id="RU363032"/>
    </source>
</evidence>
<protein>
    <submittedName>
        <fullName evidence="9">Lactose transport system permease protein LacG</fullName>
    </submittedName>
</protein>
<feature type="transmembrane region" description="Helical" evidence="7">
    <location>
        <begin position="176"/>
        <end position="201"/>
    </location>
</feature>
<dbReference type="RefSeq" id="WP_093975926.1">
    <property type="nucleotide sequence ID" value="NZ_FXXQ01000026.1"/>
</dbReference>
<name>A0A238J5X8_9RHOB</name>
<organism evidence="9 10">
    <name type="scientific">Boseongicola aestuarii</name>
    <dbReference type="NCBI Taxonomy" id="1470561"/>
    <lineage>
        <taxon>Bacteria</taxon>
        <taxon>Pseudomonadati</taxon>
        <taxon>Pseudomonadota</taxon>
        <taxon>Alphaproteobacteria</taxon>
        <taxon>Rhodobacterales</taxon>
        <taxon>Paracoccaceae</taxon>
        <taxon>Boseongicola</taxon>
    </lineage>
</organism>
<accession>A0A238J5X8</accession>
<dbReference type="PROSITE" id="PS50928">
    <property type="entry name" value="ABC_TM1"/>
    <property type="match status" value="1"/>
</dbReference>
<dbReference type="SUPFAM" id="SSF161098">
    <property type="entry name" value="MetI-like"/>
    <property type="match status" value="1"/>
</dbReference>
<comment type="similarity">
    <text evidence="7">Belongs to the binding-protein-dependent transport system permease family.</text>
</comment>
<evidence type="ECO:0000256" key="1">
    <source>
        <dbReference type="ARBA" id="ARBA00004651"/>
    </source>
</evidence>
<comment type="subcellular location">
    <subcellularLocation>
        <location evidence="1 7">Cell membrane</location>
        <topology evidence="1 7">Multi-pass membrane protein</topology>
    </subcellularLocation>
</comment>
<feature type="transmembrane region" description="Helical" evidence="7">
    <location>
        <begin position="134"/>
        <end position="155"/>
    </location>
</feature>
<evidence type="ECO:0000256" key="3">
    <source>
        <dbReference type="ARBA" id="ARBA00022475"/>
    </source>
</evidence>
<sequence length="270" mass="30471">MNRGLNRILLSTMGVVFAALWALPFIYSVWTAFHDEKYSANFQLGAPWTFENFIEAWQSAPFSLYFANTMILITIVLVANLILCTLVAYAFVRYKFRWAGFLFALIMVQLLISPEILIVENYLTLSRVGLTDTIIGIALPYLTSAFGIFLLRQTFLTVPKSLDEAAQIEGAGAWRVLWNVYVPLAWPVYLAYSLVSISFHWNNFLWPLIVTNSPEVRPLTVGLSVFATVDSGVEWSLVNAATLMTTAPLIIAFIIFQRQFVANFMRAGIK</sequence>
<feature type="transmembrane region" description="Helical" evidence="7">
    <location>
        <begin position="98"/>
        <end position="119"/>
    </location>
</feature>
<keyword evidence="10" id="KW-1185">Reference proteome</keyword>
<evidence type="ECO:0000256" key="6">
    <source>
        <dbReference type="ARBA" id="ARBA00023136"/>
    </source>
</evidence>
<dbReference type="PANTHER" id="PTHR43744:SF3">
    <property type="entry name" value="LACTOSE TRANSPORT SYSTEM PERMEASE PROTEIN LACG"/>
    <property type="match status" value="1"/>
</dbReference>
<dbReference type="GO" id="GO:0005886">
    <property type="term" value="C:plasma membrane"/>
    <property type="evidence" value="ECO:0007669"/>
    <property type="project" value="UniProtKB-SubCell"/>
</dbReference>
<evidence type="ECO:0000259" key="8">
    <source>
        <dbReference type="PROSITE" id="PS50928"/>
    </source>
</evidence>
<dbReference type="GO" id="GO:0055085">
    <property type="term" value="P:transmembrane transport"/>
    <property type="evidence" value="ECO:0007669"/>
    <property type="project" value="InterPro"/>
</dbReference>